<dbReference type="Proteomes" id="UP001651158">
    <property type="component" value="Unassembled WGS sequence"/>
</dbReference>
<evidence type="ECO:0000256" key="9">
    <source>
        <dbReference type="SAM" id="SignalP"/>
    </source>
</evidence>
<evidence type="ECO:0000256" key="5">
    <source>
        <dbReference type="ARBA" id="ARBA00034746"/>
    </source>
</evidence>
<keyword evidence="1" id="KW-0812">Transmembrane</keyword>
<evidence type="ECO:0000256" key="1">
    <source>
        <dbReference type="ARBA" id="ARBA00022692"/>
    </source>
</evidence>
<dbReference type="PANTHER" id="PTHR12883:SF0">
    <property type="entry name" value="PAT COMPLEX SUBUNIT CCDC47"/>
    <property type="match status" value="1"/>
</dbReference>
<keyword evidence="11" id="KW-1185">Reference proteome</keyword>
<accession>A0ABR4Q3I9</accession>
<evidence type="ECO:0000256" key="6">
    <source>
        <dbReference type="ARBA" id="ARBA00034875"/>
    </source>
</evidence>
<name>A0ABR4Q3I9_9CEST</name>
<evidence type="ECO:0000256" key="2">
    <source>
        <dbReference type="ARBA" id="ARBA00022989"/>
    </source>
</evidence>
<feature type="compositionally biased region" description="Basic and acidic residues" evidence="8">
    <location>
        <begin position="176"/>
        <end position="190"/>
    </location>
</feature>
<keyword evidence="3" id="KW-0472">Membrane</keyword>
<dbReference type="Pfam" id="PF07946">
    <property type="entry name" value="CCDC47"/>
    <property type="match status" value="1"/>
</dbReference>
<feature type="compositionally biased region" description="Basic residues" evidence="8">
    <location>
        <begin position="466"/>
        <end position="478"/>
    </location>
</feature>
<feature type="region of interest" description="Disordered" evidence="8">
    <location>
        <begin position="426"/>
        <end position="491"/>
    </location>
</feature>
<evidence type="ECO:0000256" key="7">
    <source>
        <dbReference type="ARBA" id="ARBA00034902"/>
    </source>
</evidence>
<dbReference type="InterPro" id="IPR012879">
    <property type="entry name" value="CCDC47"/>
</dbReference>
<evidence type="ECO:0000256" key="3">
    <source>
        <dbReference type="ARBA" id="ARBA00023136"/>
    </source>
</evidence>
<sequence>MSSLLYICWSMLVGSILVLSCKAHDDEFMEFYDPDEVEAEGLFHREPVREASFNDFEQPMENESDNLGYESGQEIDPDDEEFEGFIPRKVESEGGDSIPNRPLLKVAKVPPTFRSLEHYVFEMFFLAFIFLYLVNYIHGRTANSRLAAAWFAAHEDLLVANFSLVGDDPSAAPEGNDEKEAHRGDEEKSTLNRRLIRESDSLYTLWCSGRVACTGMIVELRLMKRQDLPSLLLYWLHRPKSGGNAAVITSDDRVVVKVVLEDGEMDTWVMAVGVKKSITALTKDHFDLATYPVDRRGQRFNGLPEGMVVLSEVAEATAAILNPTVLKVVNDHQTAIEYIYISDQYSGPKASMEDLKPPKPEEIQKVLIFSFILDEKDVEAMKPLFNFVFYLIEKTRKLRLGREAKAKSDRARAKVSETLLKSVQAARQEAAQNRRDEQRRAVKERIMTEEDPEKARRLEEREQKRENRKRQQRIKMVKMKGIVSSGVVSNP</sequence>
<protein>
    <recommendedName>
        <fullName evidence="6">PAT complex subunit CCDC47</fullName>
    </recommendedName>
    <alternativeName>
        <fullName evidence="7">Coiled-coil domain-containing protein 47</fullName>
    </alternativeName>
</protein>
<keyword evidence="9" id="KW-0732">Signal</keyword>
<evidence type="ECO:0000313" key="11">
    <source>
        <dbReference type="Proteomes" id="UP001651158"/>
    </source>
</evidence>
<gene>
    <name evidence="10" type="ORF">TcWFU_008164</name>
</gene>
<dbReference type="PANTHER" id="PTHR12883">
    <property type="entry name" value="ADIPOCYTE-SPECIFIC PROTEIN 4-RELATED"/>
    <property type="match status" value="1"/>
</dbReference>
<proteinExistence type="inferred from homology"/>
<evidence type="ECO:0000256" key="8">
    <source>
        <dbReference type="SAM" id="MobiDB-lite"/>
    </source>
</evidence>
<organism evidence="10 11">
    <name type="scientific">Taenia crassiceps</name>
    <dbReference type="NCBI Taxonomy" id="6207"/>
    <lineage>
        <taxon>Eukaryota</taxon>
        <taxon>Metazoa</taxon>
        <taxon>Spiralia</taxon>
        <taxon>Lophotrochozoa</taxon>
        <taxon>Platyhelminthes</taxon>
        <taxon>Cestoda</taxon>
        <taxon>Eucestoda</taxon>
        <taxon>Cyclophyllidea</taxon>
        <taxon>Taeniidae</taxon>
        <taxon>Taenia</taxon>
    </lineage>
</organism>
<evidence type="ECO:0000256" key="4">
    <source>
        <dbReference type="ARBA" id="ARBA00034697"/>
    </source>
</evidence>
<comment type="caution">
    <text evidence="10">The sequence shown here is derived from an EMBL/GenBank/DDBJ whole genome shotgun (WGS) entry which is preliminary data.</text>
</comment>
<keyword evidence="2" id="KW-1133">Transmembrane helix</keyword>
<reference evidence="10 11" key="1">
    <citation type="journal article" date="2022" name="Front. Cell. Infect. Microbiol.">
        <title>The Genomes of Two Strains of Taenia crassiceps the Animal Model for the Study of Human Cysticercosis.</title>
        <authorList>
            <person name="Bobes R.J."/>
            <person name="Estrada K."/>
            <person name="Rios-Valencia D.G."/>
            <person name="Calderon-Gallegos A."/>
            <person name="de la Torre P."/>
            <person name="Carrero J.C."/>
            <person name="Sanchez-Flores A."/>
            <person name="Laclette J.P."/>
        </authorList>
    </citation>
    <scope>NUCLEOTIDE SEQUENCE [LARGE SCALE GENOMIC DNA]</scope>
    <source>
        <strain evidence="10">WFUcys</strain>
    </source>
</reference>
<comment type="similarity">
    <text evidence="5">Belongs to the CCDC47 family.</text>
</comment>
<comment type="subcellular location">
    <subcellularLocation>
        <location evidence="4">Rough endoplasmic reticulum membrane</location>
        <topology evidence="4">Single-pass type I membrane protein</topology>
    </subcellularLocation>
</comment>
<feature type="region of interest" description="Disordered" evidence="8">
    <location>
        <begin position="169"/>
        <end position="190"/>
    </location>
</feature>
<evidence type="ECO:0000313" key="10">
    <source>
        <dbReference type="EMBL" id="KAL5104137.1"/>
    </source>
</evidence>
<feature type="chain" id="PRO_5045713856" description="PAT complex subunit CCDC47" evidence="9">
    <location>
        <begin position="24"/>
        <end position="491"/>
    </location>
</feature>
<dbReference type="EMBL" id="JAKROA010000014">
    <property type="protein sequence ID" value="KAL5104137.1"/>
    <property type="molecule type" value="Genomic_DNA"/>
</dbReference>
<feature type="compositionally biased region" description="Basic and acidic residues" evidence="8">
    <location>
        <begin position="432"/>
        <end position="465"/>
    </location>
</feature>
<feature type="signal peptide" evidence="9">
    <location>
        <begin position="1"/>
        <end position="23"/>
    </location>
</feature>